<evidence type="ECO:0000313" key="2">
    <source>
        <dbReference type="Proteomes" id="UP001328107"/>
    </source>
</evidence>
<evidence type="ECO:0000313" key="1">
    <source>
        <dbReference type="EMBL" id="GMR58066.1"/>
    </source>
</evidence>
<dbReference type="Proteomes" id="UP001328107">
    <property type="component" value="Unassembled WGS sequence"/>
</dbReference>
<feature type="non-terminal residue" evidence="1">
    <location>
        <position position="1"/>
    </location>
</feature>
<gene>
    <name evidence="1" type="ORF">PMAYCL1PPCAC_28261</name>
</gene>
<protein>
    <submittedName>
        <fullName evidence="1">Uncharacterized protein</fullName>
    </submittedName>
</protein>
<name>A0AAN5ICY3_9BILA</name>
<sequence length="73" mass="8189">FWLTAPSFSSRAQRKSTICKSSKSPMNSSCTVSWATASLNSRALKTLQSFRVMPSTNHSLQPLDRLYFNSCLK</sequence>
<comment type="caution">
    <text evidence="1">The sequence shown here is derived from an EMBL/GenBank/DDBJ whole genome shotgun (WGS) entry which is preliminary data.</text>
</comment>
<organism evidence="1 2">
    <name type="scientific">Pristionchus mayeri</name>
    <dbReference type="NCBI Taxonomy" id="1317129"/>
    <lineage>
        <taxon>Eukaryota</taxon>
        <taxon>Metazoa</taxon>
        <taxon>Ecdysozoa</taxon>
        <taxon>Nematoda</taxon>
        <taxon>Chromadorea</taxon>
        <taxon>Rhabditida</taxon>
        <taxon>Rhabditina</taxon>
        <taxon>Diplogasteromorpha</taxon>
        <taxon>Diplogasteroidea</taxon>
        <taxon>Neodiplogasteridae</taxon>
        <taxon>Pristionchus</taxon>
    </lineage>
</organism>
<accession>A0AAN5ICY3</accession>
<feature type="non-terminal residue" evidence="1">
    <location>
        <position position="73"/>
    </location>
</feature>
<keyword evidence="2" id="KW-1185">Reference proteome</keyword>
<dbReference type="AlphaFoldDB" id="A0AAN5ICY3"/>
<reference evidence="2" key="1">
    <citation type="submission" date="2022-10" db="EMBL/GenBank/DDBJ databases">
        <title>Genome assembly of Pristionchus species.</title>
        <authorList>
            <person name="Yoshida K."/>
            <person name="Sommer R.J."/>
        </authorList>
    </citation>
    <scope>NUCLEOTIDE SEQUENCE [LARGE SCALE GENOMIC DNA]</scope>
    <source>
        <strain evidence="2">RS5460</strain>
    </source>
</reference>
<proteinExistence type="predicted"/>
<dbReference type="EMBL" id="BTRK01000006">
    <property type="protein sequence ID" value="GMR58066.1"/>
    <property type="molecule type" value="Genomic_DNA"/>
</dbReference>